<dbReference type="SMART" id="SM00736">
    <property type="entry name" value="CADG"/>
    <property type="match status" value="2"/>
</dbReference>
<feature type="compositionally biased region" description="Polar residues" evidence="1">
    <location>
        <begin position="511"/>
        <end position="525"/>
    </location>
</feature>
<dbReference type="PANTHER" id="PTHR21559">
    <property type="entry name" value="DYSTROGLYCAN-RELATED"/>
    <property type="match status" value="1"/>
</dbReference>
<dbReference type="STRING" id="1890683.A0A427YQI2"/>
<feature type="region of interest" description="Disordered" evidence="1">
    <location>
        <begin position="699"/>
        <end position="844"/>
    </location>
</feature>
<dbReference type="InterPro" id="IPR013783">
    <property type="entry name" value="Ig-like_fold"/>
</dbReference>
<feature type="compositionally biased region" description="Low complexity" evidence="1">
    <location>
        <begin position="554"/>
        <end position="563"/>
    </location>
</feature>
<dbReference type="Pfam" id="PF05345">
    <property type="entry name" value="He_PIG"/>
    <property type="match status" value="2"/>
</dbReference>
<feature type="compositionally biased region" description="Polar residues" evidence="1">
    <location>
        <begin position="801"/>
        <end position="817"/>
    </location>
</feature>
<organism evidence="5 6">
    <name type="scientific">Saitozyma podzolica</name>
    <dbReference type="NCBI Taxonomy" id="1890683"/>
    <lineage>
        <taxon>Eukaryota</taxon>
        <taxon>Fungi</taxon>
        <taxon>Dikarya</taxon>
        <taxon>Basidiomycota</taxon>
        <taxon>Agaricomycotina</taxon>
        <taxon>Tremellomycetes</taxon>
        <taxon>Tremellales</taxon>
        <taxon>Trimorphomycetaceae</taxon>
        <taxon>Saitozyma</taxon>
    </lineage>
</organism>
<keyword evidence="3" id="KW-0732">Signal</keyword>
<protein>
    <recommendedName>
        <fullName evidence="4">Dystroglycan-type cadherin-like domain-containing protein</fullName>
    </recommendedName>
</protein>
<gene>
    <name evidence="5" type="ORF">EHS25_007674</name>
</gene>
<dbReference type="Gene3D" id="2.60.40.10">
    <property type="entry name" value="Immunoglobulins"/>
    <property type="match status" value="3"/>
</dbReference>
<dbReference type="SUPFAM" id="SSF49313">
    <property type="entry name" value="Cadherin-like"/>
    <property type="match status" value="3"/>
</dbReference>
<proteinExistence type="predicted"/>
<keyword evidence="2" id="KW-1133">Transmembrane helix</keyword>
<dbReference type="GO" id="GO:0016020">
    <property type="term" value="C:membrane"/>
    <property type="evidence" value="ECO:0007669"/>
    <property type="project" value="InterPro"/>
</dbReference>
<comment type="caution">
    <text evidence="5">The sequence shown here is derived from an EMBL/GenBank/DDBJ whole genome shotgun (WGS) entry which is preliminary data.</text>
</comment>
<dbReference type="InterPro" id="IPR006644">
    <property type="entry name" value="Cadg"/>
</dbReference>
<keyword evidence="2" id="KW-0472">Membrane</keyword>
<feature type="chain" id="PRO_5019488581" description="Dystroglycan-type cadherin-like domain-containing protein" evidence="3">
    <location>
        <begin position="19"/>
        <end position="1047"/>
    </location>
</feature>
<dbReference type="AlphaFoldDB" id="A0A427YQI2"/>
<dbReference type="EMBL" id="RSCD01000004">
    <property type="protein sequence ID" value="RSH93320.1"/>
    <property type="molecule type" value="Genomic_DNA"/>
</dbReference>
<evidence type="ECO:0000313" key="5">
    <source>
        <dbReference type="EMBL" id="RSH93320.1"/>
    </source>
</evidence>
<sequence length="1047" mass="111673">MLPSLLGLVLAAAPLALAAPTLNYPLQDQLPPVARVGNAYTYSLLPSTFTSSSNITYTTTALPAWLSWSPGIETFYGTPSSSDIGQTDITVTATDGTGSTTSKWTAIVSNYSVPAVHSSFPTQIADPSLRAFASASALPGGTGVSVPPFWSFSLGFASDTFRVSHTDPINGELFFAARQRGTSSLPSWLRFDNETMTFNGVAPANGSYTIVATGTDYWGYSGAQTSFVIEVGQGAGIELQKGSNWTDLQTMSRGKVAYTLDLSDVLVNGQAAGAGQLAVSMNSADFSWLSLDSSSHTFSGTTPDRYINGTVSPLSIPITIASTNTSDTLTLTSYVAMDILPYFFTTFNLPNASVTPGSFFSWSLGNYVVNKTAIINATVSPSDASSWLSFNPSNMTLTGMAPKNPSYATVDVIFHASQGGNTATTDLKVAMTGVTATTSSTGTAAVSTSSSGSSSSGGLSKGAKIGIGIACGLIAMILLLLLLFCCCRRRKQRQAENDTRDNDADSFVVGSPTQANDPFRKSNTLDPPRNIFGEIAKFSPFGNRQPEPNSFRPTSGATSGATSETMAERPHRIDGLKGILEWSEKPSEFNTPRLDNGSSSFLGHGDVIGVNDPINRPSQEASSFTQTFGSDTESSRASWESRRSFHWSSAENEGEEKNNRMSTTPSIPRPRQDFTPRYPRNNSPTALARLTSIRDVEGDASPEFSEFGSGEGHMSPGSHEESSNFVSGGSSGSVFAGGPSGLSRFGESQGFKTDDEEADTTDHEGPAVVTMAERQSFETRRPSMNRPTPKLRPSKERVLSPVSNETKRSSQALTGRQSGAFDDAEDPRNSVYAPSTSYEPSEVQGLGYPASAIYFSSPNPDDGQFSNRGSTIISDGRASTIQALRTDDHQHPLSPPLPQVGSFVRPRPISTFRPTSQPAEGRVHAVANETFSIHPPINPPPTVSLSAATWSSNPPSTYRAVAEGGMPAWLHFDARELELWGVPGLANSGDVTAIRIIETLPRDKRRSDPTQFGYEPPQEREVGKVTIEVVDRMRSPQFALDGSPHAL</sequence>
<evidence type="ECO:0000313" key="6">
    <source>
        <dbReference type="Proteomes" id="UP000279259"/>
    </source>
</evidence>
<name>A0A427YQI2_9TREE</name>
<feature type="domain" description="Dystroglycan-type cadherin-like" evidence="4">
    <location>
        <begin position="21"/>
        <end position="123"/>
    </location>
</feature>
<feature type="compositionally biased region" description="Polar residues" evidence="1">
    <location>
        <begin position="616"/>
        <end position="632"/>
    </location>
</feature>
<evidence type="ECO:0000259" key="4">
    <source>
        <dbReference type="SMART" id="SM00736"/>
    </source>
</evidence>
<feature type="compositionally biased region" description="Basic and acidic residues" evidence="1">
    <location>
        <begin position="494"/>
        <end position="503"/>
    </location>
</feature>
<feature type="signal peptide" evidence="3">
    <location>
        <begin position="1"/>
        <end position="18"/>
    </location>
</feature>
<feature type="compositionally biased region" description="Low complexity" evidence="1">
    <location>
        <begin position="723"/>
        <end position="737"/>
    </location>
</feature>
<evidence type="ECO:0000256" key="2">
    <source>
        <dbReference type="SAM" id="Phobius"/>
    </source>
</evidence>
<evidence type="ECO:0000256" key="3">
    <source>
        <dbReference type="SAM" id="SignalP"/>
    </source>
</evidence>
<keyword evidence="6" id="KW-1185">Reference proteome</keyword>
<evidence type="ECO:0000256" key="1">
    <source>
        <dbReference type="SAM" id="MobiDB-lite"/>
    </source>
</evidence>
<dbReference type="GO" id="GO:0005509">
    <property type="term" value="F:calcium ion binding"/>
    <property type="evidence" value="ECO:0007669"/>
    <property type="project" value="InterPro"/>
</dbReference>
<dbReference type="OrthoDB" id="414243at2759"/>
<dbReference type="Proteomes" id="UP000279259">
    <property type="component" value="Unassembled WGS sequence"/>
</dbReference>
<feature type="region of interest" description="Disordered" evidence="1">
    <location>
        <begin position="494"/>
        <end position="571"/>
    </location>
</feature>
<dbReference type="InterPro" id="IPR015919">
    <property type="entry name" value="Cadherin-like_sf"/>
</dbReference>
<keyword evidence="2" id="KW-0812">Transmembrane</keyword>
<accession>A0A427YQI2</accession>
<feature type="domain" description="Dystroglycan-type cadherin-like" evidence="4">
    <location>
        <begin position="133"/>
        <end position="238"/>
    </location>
</feature>
<feature type="transmembrane region" description="Helical" evidence="2">
    <location>
        <begin position="465"/>
        <end position="487"/>
    </location>
</feature>
<reference evidence="5 6" key="1">
    <citation type="submission" date="2018-11" db="EMBL/GenBank/DDBJ databases">
        <title>Genome sequence of Saitozyma podzolica DSM 27192.</title>
        <authorList>
            <person name="Aliyu H."/>
            <person name="Gorte O."/>
            <person name="Ochsenreither K."/>
        </authorList>
    </citation>
    <scope>NUCLEOTIDE SEQUENCE [LARGE SCALE GENOMIC DNA]</scope>
    <source>
        <strain evidence="5 6">DSM 27192</strain>
    </source>
</reference>
<dbReference type="PANTHER" id="PTHR21559:SF21">
    <property type="entry name" value="DYSTROGLYCAN 1"/>
    <property type="match status" value="1"/>
</dbReference>
<feature type="region of interest" description="Disordered" evidence="1">
    <location>
        <begin position="605"/>
        <end position="686"/>
    </location>
</feature>